<keyword evidence="2" id="KW-0812">Transmembrane</keyword>
<evidence type="ECO:0000256" key="3">
    <source>
        <dbReference type="SAM" id="SignalP"/>
    </source>
</evidence>
<evidence type="ECO:0008006" key="6">
    <source>
        <dbReference type="Google" id="ProtNLM"/>
    </source>
</evidence>
<name>A0A517TTJ1_9BACT</name>
<keyword evidence="2" id="KW-1133">Transmembrane helix</keyword>
<dbReference type="OrthoDB" id="268412at2"/>
<evidence type="ECO:0000256" key="2">
    <source>
        <dbReference type="SAM" id="Phobius"/>
    </source>
</evidence>
<evidence type="ECO:0000313" key="4">
    <source>
        <dbReference type="EMBL" id="QDT71695.1"/>
    </source>
</evidence>
<sequence length="259" mass="28431" precursor="true">MTDGRRWRLGIFLLSSMASAAIASADRMQFPTDPKAYEPPTKARSGPVTGPFAPNAASEEQQGLRLADRPTVTSPNLEMPDTSGANAPSVQLPAPWVEEKPQPVTPNDNRSAPPSKRSVEVSPPSKRIVKAQPHARSPTPPKAVIAVGIVGGILLFGFLIHRLSEYKRRREKPIPREPVLLTGVGGASIAEIVGPPEYLRFFGLDSMACEEDVLRAYRERSWAVHPDHGGDAAAFKDMQRRFEQSLAFVRRRRRTVSLP</sequence>
<dbReference type="EMBL" id="CP036339">
    <property type="protein sequence ID" value="QDT71695.1"/>
    <property type="molecule type" value="Genomic_DNA"/>
</dbReference>
<accession>A0A517TTJ1</accession>
<gene>
    <name evidence="4" type="ORF">I41_08550</name>
</gene>
<dbReference type="InterPro" id="IPR036869">
    <property type="entry name" value="J_dom_sf"/>
</dbReference>
<dbReference type="KEGG" id="llh:I41_08550"/>
<reference evidence="4 5" key="1">
    <citation type="submission" date="2019-02" db="EMBL/GenBank/DDBJ databases">
        <title>Deep-cultivation of Planctomycetes and their phenomic and genomic characterization uncovers novel biology.</title>
        <authorList>
            <person name="Wiegand S."/>
            <person name="Jogler M."/>
            <person name="Boedeker C."/>
            <person name="Pinto D."/>
            <person name="Vollmers J."/>
            <person name="Rivas-Marin E."/>
            <person name="Kohn T."/>
            <person name="Peeters S.H."/>
            <person name="Heuer A."/>
            <person name="Rast P."/>
            <person name="Oberbeckmann S."/>
            <person name="Bunk B."/>
            <person name="Jeske O."/>
            <person name="Meyerdierks A."/>
            <person name="Storesund J.E."/>
            <person name="Kallscheuer N."/>
            <person name="Luecker S."/>
            <person name="Lage O.M."/>
            <person name="Pohl T."/>
            <person name="Merkel B.J."/>
            <person name="Hornburger P."/>
            <person name="Mueller R.-W."/>
            <person name="Bruemmer F."/>
            <person name="Labrenz M."/>
            <person name="Spormann A.M."/>
            <person name="Op den Camp H."/>
            <person name="Overmann J."/>
            <person name="Amann R."/>
            <person name="Jetten M.S.M."/>
            <person name="Mascher T."/>
            <person name="Medema M.H."/>
            <person name="Devos D.P."/>
            <person name="Kaster A.-K."/>
            <person name="Ovreas L."/>
            <person name="Rohde M."/>
            <person name="Galperin M.Y."/>
            <person name="Jogler C."/>
        </authorList>
    </citation>
    <scope>NUCLEOTIDE SEQUENCE [LARGE SCALE GENOMIC DNA]</scope>
    <source>
        <strain evidence="4 5">I41</strain>
    </source>
</reference>
<feature type="chain" id="PRO_5022023573" description="J domain-containing protein" evidence="3">
    <location>
        <begin position="21"/>
        <end position="259"/>
    </location>
</feature>
<evidence type="ECO:0000256" key="1">
    <source>
        <dbReference type="SAM" id="MobiDB-lite"/>
    </source>
</evidence>
<dbReference type="Proteomes" id="UP000317909">
    <property type="component" value="Chromosome"/>
</dbReference>
<dbReference type="Gene3D" id="1.10.287.110">
    <property type="entry name" value="DnaJ domain"/>
    <property type="match status" value="1"/>
</dbReference>
<dbReference type="SUPFAM" id="SSF46565">
    <property type="entry name" value="Chaperone J-domain"/>
    <property type="match status" value="1"/>
</dbReference>
<feature type="region of interest" description="Disordered" evidence="1">
    <location>
        <begin position="30"/>
        <end position="139"/>
    </location>
</feature>
<protein>
    <recommendedName>
        <fullName evidence="6">J domain-containing protein</fullName>
    </recommendedName>
</protein>
<keyword evidence="3" id="KW-0732">Signal</keyword>
<keyword evidence="5" id="KW-1185">Reference proteome</keyword>
<keyword evidence="2" id="KW-0472">Membrane</keyword>
<proteinExistence type="predicted"/>
<dbReference type="AlphaFoldDB" id="A0A517TTJ1"/>
<evidence type="ECO:0000313" key="5">
    <source>
        <dbReference type="Proteomes" id="UP000317909"/>
    </source>
</evidence>
<feature type="signal peptide" evidence="3">
    <location>
        <begin position="1"/>
        <end position="20"/>
    </location>
</feature>
<feature type="transmembrane region" description="Helical" evidence="2">
    <location>
        <begin position="143"/>
        <end position="160"/>
    </location>
</feature>
<organism evidence="4 5">
    <name type="scientific">Lacipirellula limnantheis</name>
    <dbReference type="NCBI Taxonomy" id="2528024"/>
    <lineage>
        <taxon>Bacteria</taxon>
        <taxon>Pseudomonadati</taxon>
        <taxon>Planctomycetota</taxon>
        <taxon>Planctomycetia</taxon>
        <taxon>Pirellulales</taxon>
        <taxon>Lacipirellulaceae</taxon>
        <taxon>Lacipirellula</taxon>
    </lineage>
</organism>